<dbReference type="PANTHER" id="PTHR43477">
    <property type="entry name" value="DIHYDROANTICAPSIN 7-DEHYDROGENASE"/>
    <property type="match status" value="1"/>
</dbReference>
<dbReference type="Gene3D" id="3.40.50.720">
    <property type="entry name" value="NAD(P)-binding Rossmann-like Domain"/>
    <property type="match status" value="1"/>
</dbReference>
<accession>A0ABX7LS80</accession>
<dbReference type="PANTHER" id="PTHR43477:SF1">
    <property type="entry name" value="DIHYDROANTICAPSIN 7-DEHYDROGENASE"/>
    <property type="match status" value="1"/>
</dbReference>
<evidence type="ECO:0000256" key="2">
    <source>
        <dbReference type="ARBA" id="ARBA00023002"/>
    </source>
</evidence>
<dbReference type="SUPFAM" id="SSF51735">
    <property type="entry name" value="NAD(P)-binding Rossmann-fold domains"/>
    <property type="match status" value="1"/>
</dbReference>
<keyword evidence="4" id="KW-1185">Reference proteome</keyword>
<proteinExistence type="inferred from homology"/>
<comment type="similarity">
    <text evidence="1">Belongs to the short-chain dehydrogenases/reductases (SDR) family.</text>
</comment>
<dbReference type="InterPro" id="IPR036291">
    <property type="entry name" value="NAD(P)-bd_dom_sf"/>
</dbReference>
<name>A0ABX7LS80_9CAUL</name>
<evidence type="ECO:0000313" key="3">
    <source>
        <dbReference type="EMBL" id="QSF53428.1"/>
    </source>
</evidence>
<dbReference type="Proteomes" id="UP000662957">
    <property type="component" value="Chromosome"/>
</dbReference>
<dbReference type="Pfam" id="PF13561">
    <property type="entry name" value="adh_short_C2"/>
    <property type="match status" value="1"/>
</dbReference>
<dbReference type="CDD" id="cd05233">
    <property type="entry name" value="SDR_c"/>
    <property type="match status" value="1"/>
</dbReference>
<protein>
    <submittedName>
        <fullName evidence="3">SDR family oxidoreductase</fullName>
    </submittedName>
</protein>
<dbReference type="PRINTS" id="PR00081">
    <property type="entry name" value="GDHRDH"/>
</dbReference>
<dbReference type="EMBL" id="CP070968">
    <property type="protein sequence ID" value="QSF53428.1"/>
    <property type="molecule type" value="Genomic_DNA"/>
</dbReference>
<dbReference type="InterPro" id="IPR002347">
    <property type="entry name" value="SDR_fam"/>
</dbReference>
<keyword evidence="2" id="KW-0560">Oxidoreductase</keyword>
<gene>
    <name evidence="3" type="ORF">JX001_11570</name>
</gene>
<reference evidence="3 4" key="1">
    <citation type="submission" date="2021-02" db="EMBL/GenBank/DDBJ databases">
        <title>Brevundimonas sp. CS1 genome sequence.</title>
        <authorList>
            <person name="Lee K."/>
            <person name="Choi Y.-J."/>
            <person name="Son H.-R."/>
        </authorList>
    </citation>
    <scope>NUCLEOTIDE SEQUENCE [LARGE SCALE GENOMIC DNA]</scope>
    <source>
        <strain evidence="3 4">CS1</strain>
    </source>
</reference>
<evidence type="ECO:0000256" key="1">
    <source>
        <dbReference type="ARBA" id="ARBA00006484"/>
    </source>
</evidence>
<organism evidence="3 4">
    <name type="scientific">Brevundimonas fontaquae</name>
    <dbReference type="NCBI Taxonomy" id="2813778"/>
    <lineage>
        <taxon>Bacteria</taxon>
        <taxon>Pseudomonadati</taxon>
        <taxon>Pseudomonadota</taxon>
        <taxon>Alphaproteobacteria</taxon>
        <taxon>Caulobacterales</taxon>
        <taxon>Caulobacteraceae</taxon>
        <taxon>Brevundimonas</taxon>
    </lineage>
</organism>
<dbReference type="InterPro" id="IPR051122">
    <property type="entry name" value="SDR_DHRS6-like"/>
</dbReference>
<sequence length="152" mass="16456">MAIQCKCKLYPTVHYGGRQNLSAHWTYDRSPNRKTSIEIVRESSAGSKRFPGQSLYNVSRAAVRSWARSWTTDLQAKGIRFNVVASGGTATPLMRNFLGAQPGVEDTLNQAVPLGRLGKTDEVGRAVLFLASVESSFIAGHELFVDGGVAAV</sequence>
<dbReference type="RefSeq" id="WP_205681123.1">
    <property type="nucleotide sequence ID" value="NZ_CP070968.1"/>
</dbReference>
<evidence type="ECO:0000313" key="4">
    <source>
        <dbReference type="Proteomes" id="UP000662957"/>
    </source>
</evidence>